<dbReference type="Proteomes" id="UP000791080">
    <property type="component" value="Unassembled WGS sequence"/>
</dbReference>
<gene>
    <name evidence="4" type="ORF">G443_000196</name>
</gene>
<protein>
    <submittedName>
        <fullName evidence="4">Cytochrome P450</fullName>
    </submittedName>
</protein>
<dbReference type="Gene3D" id="1.10.630.10">
    <property type="entry name" value="Cytochrome P450"/>
    <property type="match status" value="1"/>
</dbReference>
<evidence type="ECO:0000313" key="5">
    <source>
        <dbReference type="Proteomes" id="UP000791080"/>
    </source>
</evidence>
<dbReference type="InterPro" id="IPR036396">
    <property type="entry name" value="Cyt_P450_sf"/>
</dbReference>
<organism evidence="4 5">
    <name type="scientific">Actinoalloteichus caeruleus DSM 43889</name>
    <dbReference type="NCBI Taxonomy" id="1120930"/>
    <lineage>
        <taxon>Bacteria</taxon>
        <taxon>Bacillati</taxon>
        <taxon>Actinomycetota</taxon>
        <taxon>Actinomycetes</taxon>
        <taxon>Pseudonocardiales</taxon>
        <taxon>Pseudonocardiaceae</taxon>
        <taxon>Actinoalloteichus</taxon>
        <taxon>Actinoalloteichus cyanogriseus</taxon>
    </lineage>
</organism>
<proteinExistence type="inferred from homology"/>
<keyword evidence="5" id="KW-1185">Reference proteome</keyword>
<dbReference type="PROSITE" id="PS00086">
    <property type="entry name" value="CYTOCHROME_P450"/>
    <property type="match status" value="1"/>
</dbReference>
<accession>A0ABT1JCL8</accession>
<feature type="compositionally biased region" description="Basic and acidic residues" evidence="3">
    <location>
        <begin position="1"/>
        <end position="11"/>
    </location>
</feature>
<dbReference type="EMBL" id="AUBJ02000001">
    <property type="protein sequence ID" value="MCP2329926.1"/>
    <property type="molecule type" value="Genomic_DNA"/>
</dbReference>
<dbReference type="PRINTS" id="PR00385">
    <property type="entry name" value="P450"/>
</dbReference>
<sequence length="450" mass="48531">MAAAREHHPEVPKPGQGADGPAERPIGAGCPSAAARRAPDQPPTGDEDGPDLFQDEWFRDPHPTYARLRAECPVRQVRSPGGHEAWIVLGYAEAREALADGRISKDVRAAGHIFARSGRRRDLAPAVSQTMLATDPPDHTRLRGLARAAFTPAAVHRLRPRIRAIAEGLAESMAAEAGPVDLVERFALPLPVTVICELLAVPEADRAALGAWSSRLFLAGQPEVIDEASHQLADYLSELVERRRRQPGDDLLSELIAARDAGDRLSEGELVSLAALLLIAGHETTTNLLGTAVLSLLTHPEQLAWLRADLARLPAAVEELLRHDGPVNVATFRFTTEPVRLAGVDLPADAVVMVSLGAADRDPSRFPEPDRLDLRRRSAGHLAFGHGIHYCLGAPLARAEAEIGLGVLLRRFPGLRLAGPPEEVGWRRSRLMRGPESLFVLTRAEAGTAP</sequence>
<keyword evidence="2" id="KW-0408">Iron</keyword>
<keyword evidence="2" id="KW-0479">Metal-binding</keyword>
<reference evidence="4 5" key="2">
    <citation type="submission" date="2022-06" db="EMBL/GenBank/DDBJ databases">
        <title>Genomic Encyclopedia of Type Strains, Phase I: the one thousand microbial genomes (KMG-I) project.</title>
        <authorList>
            <person name="Kyrpides N."/>
        </authorList>
    </citation>
    <scope>NUCLEOTIDE SEQUENCE [LARGE SCALE GENOMIC DNA]</scope>
    <source>
        <strain evidence="4 5">DSM 43889</strain>
    </source>
</reference>
<feature type="region of interest" description="Disordered" evidence="3">
    <location>
        <begin position="1"/>
        <end position="58"/>
    </location>
</feature>
<comment type="caution">
    <text evidence="4">The sequence shown here is derived from an EMBL/GenBank/DDBJ whole genome shotgun (WGS) entry which is preliminary data.</text>
</comment>
<comment type="similarity">
    <text evidence="1 2">Belongs to the cytochrome P450 family.</text>
</comment>
<dbReference type="InterPro" id="IPR002397">
    <property type="entry name" value="Cyt_P450_B"/>
</dbReference>
<evidence type="ECO:0000313" key="4">
    <source>
        <dbReference type="EMBL" id="MCP2329926.1"/>
    </source>
</evidence>
<dbReference type="InterPro" id="IPR001128">
    <property type="entry name" value="Cyt_P450"/>
</dbReference>
<dbReference type="SUPFAM" id="SSF48264">
    <property type="entry name" value="Cytochrome P450"/>
    <property type="match status" value="1"/>
</dbReference>
<dbReference type="CDD" id="cd11029">
    <property type="entry name" value="CYP107-like"/>
    <property type="match status" value="1"/>
</dbReference>
<keyword evidence="2" id="KW-0503">Monooxygenase</keyword>
<keyword evidence="2" id="KW-0349">Heme</keyword>
<reference evidence="4 5" key="1">
    <citation type="submission" date="2013-07" db="EMBL/GenBank/DDBJ databases">
        <authorList>
            <consortium name="DOE Joint Genome Institute"/>
            <person name="Reeve W."/>
            <person name="Huntemann M."/>
            <person name="Han J."/>
            <person name="Chen A."/>
            <person name="Kyrpides N."/>
            <person name="Mavromatis K."/>
            <person name="Markowitz V."/>
            <person name="Palaniappan K."/>
            <person name="Ivanova N."/>
            <person name="Schaumberg A."/>
            <person name="Pati A."/>
            <person name="Liolios K."/>
            <person name="Nordberg H.P."/>
            <person name="Cantor M.N."/>
            <person name="Hua S.X."/>
            <person name="Woyke T."/>
        </authorList>
    </citation>
    <scope>NUCLEOTIDE SEQUENCE [LARGE SCALE GENOMIC DNA]</scope>
    <source>
        <strain evidence="4 5">DSM 43889</strain>
    </source>
</reference>
<dbReference type="PANTHER" id="PTHR46696:SF1">
    <property type="entry name" value="CYTOCHROME P450 YJIB-RELATED"/>
    <property type="match status" value="1"/>
</dbReference>
<evidence type="ECO:0000256" key="2">
    <source>
        <dbReference type="RuleBase" id="RU000461"/>
    </source>
</evidence>
<dbReference type="PANTHER" id="PTHR46696">
    <property type="entry name" value="P450, PUTATIVE (EUROFUNG)-RELATED"/>
    <property type="match status" value="1"/>
</dbReference>
<evidence type="ECO:0000256" key="1">
    <source>
        <dbReference type="ARBA" id="ARBA00010617"/>
    </source>
</evidence>
<name>A0ABT1JCL8_ACTCY</name>
<evidence type="ECO:0000256" key="3">
    <source>
        <dbReference type="SAM" id="MobiDB-lite"/>
    </source>
</evidence>
<dbReference type="PRINTS" id="PR00359">
    <property type="entry name" value="BP450"/>
</dbReference>
<dbReference type="Pfam" id="PF00067">
    <property type="entry name" value="p450"/>
    <property type="match status" value="1"/>
</dbReference>
<feature type="compositionally biased region" description="Acidic residues" evidence="3">
    <location>
        <begin position="45"/>
        <end position="54"/>
    </location>
</feature>
<dbReference type="InterPro" id="IPR017972">
    <property type="entry name" value="Cyt_P450_CS"/>
</dbReference>
<keyword evidence="2" id="KW-0560">Oxidoreductase</keyword>
<dbReference type="RefSeq" id="WP_245588784.1">
    <property type="nucleotide sequence ID" value="NZ_AUBJ02000001.1"/>
</dbReference>